<dbReference type="SUPFAM" id="SSF52540">
    <property type="entry name" value="P-loop containing nucleoside triphosphate hydrolases"/>
    <property type="match status" value="1"/>
</dbReference>
<dbReference type="InterPro" id="IPR017441">
    <property type="entry name" value="Protein_kinase_ATP_BS"/>
</dbReference>
<dbReference type="InterPro" id="IPR000719">
    <property type="entry name" value="Prot_kinase_dom"/>
</dbReference>
<dbReference type="InterPro" id="IPR008271">
    <property type="entry name" value="Ser/Thr_kinase_AS"/>
</dbReference>
<evidence type="ECO:0000256" key="2">
    <source>
        <dbReference type="ARBA" id="ARBA00022840"/>
    </source>
</evidence>
<gene>
    <name evidence="5" type="ORF">FIV42_05915</name>
</gene>
<dbReference type="EMBL" id="CP041186">
    <property type="protein sequence ID" value="QDG50283.1"/>
    <property type="molecule type" value="Genomic_DNA"/>
</dbReference>
<accession>A0A5B8Y1D6</accession>
<dbReference type="GO" id="GO:0004016">
    <property type="term" value="F:adenylate cyclase activity"/>
    <property type="evidence" value="ECO:0007669"/>
    <property type="project" value="TreeGrafter"/>
</dbReference>
<dbReference type="InterPro" id="IPR011009">
    <property type="entry name" value="Kinase-like_dom_sf"/>
</dbReference>
<organism evidence="5 6">
    <name type="scientific">Persicimonas caeni</name>
    <dbReference type="NCBI Taxonomy" id="2292766"/>
    <lineage>
        <taxon>Bacteria</taxon>
        <taxon>Deltaproteobacteria</taxon>
        <taxon>Bradymonadales</taxon>
        <taxon>Bradymonadaceae</taxon>
        <taxon>Persicimonas</taxon>
    </lineage>
</organism>
<evidence type="ECO:0000313" key="5">
    <source>
        <dbReference type="EMBL" id="QDG50283.1"/>
    </source>
</evidence>
<keyword evidence="1 3" id="KW-0547">Nucleotide-binding</keyword>
<dbReference type="Proteomes" id="UP000315995">
    <property type="component" value="Chromosome"/>
</dbReference>
<feature type="binding site" evidence="3">
    <location>
        <position position="54"/>
    </location>
    <ligand>
        <name>ATP</name>
        <dbReference type="ChEBI" id="CHEBI:30616"/>
    </ligand>
</feature>
<dbReference type="PANTHER" id="PTHR16305:SF28">
    <property type="entry name" value="GUANYLATE CYCLASE DOMAIN-CONTAINING PROTEIN"/>
    <property type="match status" value="1"/>
</dbReference>
<evidence type="ECO:0000313" key="6">
    <source>
        <dbReference type="Proteomes" id="UP000315995"/>
    </source>
</evidence>
<evidence type="ECO:0000256" key="1">
    <source>
        <dbReference type="ARBA" id="ARBA00022741"/>
    </source>
</evidence>
<dbReference type="SUPFAM" id="SSF56112">
    <property type="entry name" value="Protein kinase-like (PK-like)"/>
    <property type="match status" value="1"/>
</dbReference>
<sequence length="1249" mass="137681">MSPFTPPAVRASEKSGRREFFIGPYRLTERLGKGGMGLVYRAIHVDTGEQLAIKTPLDARQEAVAALRREVQILETLDHPGVVRLLDKGTSSGVPWFAMELLAGPTLLDHLGSFGANYDSQLDLEPPATNTHQRVNGRTPTAAAGVAERLKQRGRNRRMQLRRRFDLDAQRSTLVILTRVCRTLSYLHNKGVVHRDLKPSNIFLRSAQDPVLVDFGVVGWFEGTYSRDRLAGIDRQRFAGTLQYMAPEQLRGDYVDARADLYALGCILYASTTGRHPFAGLTPQAVIRHHLDGAYVPPEELVADVPAELLQLIERLLEPDPRDRVGHADIVARKLESVTRTEPPRTVGSESAVRSSHLSRPRFVGREHLLEEVLDALQSTKPANLVMIGGLRGSGKTRLVMEVATLAERAGYVVTAESAEAGVGESAEGAYAEPLSAFRATLQTIADRCREYGAVETAHLVGRRANVLAQYEPTLAGLPGNEALQAPTELPPRAARMRAYAYLTETLAAFAETEPLLIIIDDVHLVDEMSLEFLASTLRNGGLEGVAIAATYRVEHDDRLGDLLDAAGLRRFELEPLSADDIASLLQGMLAVDEVSARLVDRLVAVSAGSPFVVSEYLHAAVDEGLISRRDDGSWDIDDSLTEEMESSDVLPLSRRVSELIEGRLERLCDAERDLVDVAAVIARRFTPALLAEVTGRSTEELGPMLERLCDKRILTPIEGAYRLVEHVRRLAYELLAEDKRHLSHQKVARALEHGPSEQVEARQLVEQWRGAGIPSRELCYIERAAKDALVRGASVEALGLLRRGLRLATRLSDPAEQGPKLRRARLERLLAKVYWSRGNIDETVHLLERSLADLGFDVPDSTTTWSTQALGQTARQLTHLVWPPHEVDEELGDPQLLDEILESSLALLWAWLIAGEINKVVVLAVRLANINDRLGAGRGQALPYALIAALCRRLNLGPLAGVYEMRAWENFGDARSEMDVVGATQVFAYTSIARGEWDDAERLMNRARDVSERAGDLLNLENLLISEAVLEVCRGRLEHAQGLVREAEDPRTPVRQERMAAWSRVVRAMIARQQGECERAIELLRAPSGSLAKLVTGRGFALSVKASAEVHCGEHSHGFRTALEALDLFEELSGGADTNMMLYPIYQCLGEVLFACWCSEELTAHERERALGKARYLTHRLGHLATHVPAARPAWLRNEGMLAAVDGDFAHASALLSESLAGARKFDLPFEDRLTRLAVSTLGALPTL</sequence>
<dbReference type="OrthoDB" id="5477601at2"/>
<dbReference type="InterPro" id="IPR041664">
    <property type="entry name" value="AAA_16"/>
</dbReference>
<dbReference type="GO" id="GO:0005524">
    <property type="term" value="F:ATP binding"/>
    <property type="evidence" value="ECO:0007669"/>
    <property type="project" value="UniProtKB-UniRule"/>
</dbReference>
<accession>A0A4Y6PPZ6</accession>
<name>A0A4Y6PPZ6_PERCE</name>
<dbReference type="PROSITE" id="PS50011">
    <property type="entry name" value="PROTEIN_KINASE_DOM"/>
    <property type="match status" value="1"/>
</dbReference>
<dbReference type="GO" id="GO:0004672">
    <property type="term" value="F:protein kinase activity"/>
    <property type="evidence" value="ECO:0007669"/>
    <property type="project" value="InterPro"/>
</dbReference>
<dbReference type="PROSITE" id="PS00108">
    <property type="entry name" value="PROTEIN_KINASE_ST"/>
    <property type="match status" value="1"/>
</dbReference>
<keyword evidence="2 3" id="KW-0067">ATP-binding</keyword>
<dbReference type="Gene3D" id="1.10.510.10">
    <property type="entry name" value="Transferase(Phosphotransferase) domain 1"/>
    <property type="match status" value="2"/>
</dbReference>
<dbReference type="Pfam" id="PF13191">
    <property type="entry name" value="AAA_16"/>
    <property type="match status" value="1"/>
</dbReference>
<dbReference type="PANTHER" id="PTHR16305">
    <property type="entry name" value="TESTICULAR SOLUBLE ADENYLYL CYCLASE"/>
    <property type="match status" value="1"/>
</dbReference>
<proteinExistence type="predicted"/>
<dbReference type="CDD" id="cd14014">
    <property type="entry name" value="STKc_PknB_like"/>
    <property type="match status" value="1"/>
</dbReference>
<dbReference type="InterPro" id="IPR011990">
    <property type="entry name" value="TPR-like_helical_dom_sf"/>
</dbReference>
<dbReference type="Gene3D" id="1.25.40.10">
    <property type="entry name" value="Tetratricopeptide repeat domain"/>
    <property type="match status" value="1"/>
</dbReference>
<dbReference type="GO" id="GO:0005737">
    <property type="term" value="C:cytoplasm"/>
    <property type="evidence" value="ECO:0007669"/>
    <property type="project" value="TreeGrafter"/>
</dbReference>
<keyword evidence="6" id="KW-1185">Reference proteome</keyword>
<dbReference type="AlphaFoldDB" id="A0A4Y6PPZ6"/>
<evidence type="ECO:0000259" key="4">
    <source>
        <dbReference type="PROSITE" id="PS50011"/>
    </source>
</evidence>
<dbReference type="Gene3D" id="3.40.50.300">
    <property type="entry name" value="P-loop containing nucleotide triphosphate hydrolases"/>
    <property type="match status" value="1"/>
</dbReference>
<dbReference type="Pfam" id="PF00069">
    <property type="entry name" value="Pkinase"/>
    <property type="match status" value="2"/>
</dbReference>
<feature type="domain" description="Protein kinase" evidence="4">
    <location>
        <begin position="25"/>
        <end position="338"/>
    </location>
</feature>
<dbReference type="RefSeq" id="WP_141196779.1">
    <property type="nucleotide sequence ID" value="NZ_CP041186.1"/>
</dbReference>
<dbReference type="PROSITE" id="PS00107">
    <property type="entry name" value="PROTEIN_KINASE_ATP"/>
    <property type="match status" value="1"/>
</dbReference>
<protein>
    <recommendedName>
        <fullName evidence="4">Protein kinase domain-containing protein</fullName>
    </recommendedName>
</protein>
<evidence type="ECO:0000256" key="3">
    <source>
        <dbReference type="PROSITE-ProRule" id="PRU10141"/>
    </source>
</evidence>
<dbReference type="InterPro" id="IPR027417">
    <property type="entry name" value="P-loop_NTPase"/>
</dbReference>
<dbReference type="SMART" id="SM00220">
    <property type="entry name" value="S_TKc"/>
    <property type="match status" value="1"/>
</dbReference>
<reference evidence="5 6" key="1">
    <citation type="submission" date="2019-06" db="EMBL/GenBank/DDBJ databases">
        <title>Persicimonas caeni gen. nov., sp. nov., a predatory bacterium isolated from solar saltern.</title>
        <authorList>
            <person name="Wang S."/>
        </authorList>
    </citation>
    <scope>NUCLEOTIDE SEQUENCE [LARGE SCALE GENOMIC DNA]</scope>
    <source>
        <strain evidence="5 6">YN101</strain>
    </source>
</reference>